<evidence type="ECO:0000259" key="3">
    <source>
        <dbReference type="Pfam" id="PF25815"/>
    </source>
</evidence>
<reference evidence="5" key="1">
    <citation type="submission" date="2025-08" db="UniProtKB">
        <authorList>
            <consortium name="RefSeq"/>
        </authorList>
    </citation>
    <scope>IDENTIFICATION</scope>
    <source>
        <tissue evidence="5">Gonads</tissue>
    </source>
</reference>
<feature type="signal peptide" evidence="1">
    <location>
        <begin position="1"/>
        <end position="24"/>
    </location>
</feature>
<evidence type="ECO:0000313" key="4">
    <source>
        <dbReference type="Proteomes" id="UP000085678"/>
    </source>
</evidence>
<evidence type="ECO:0000313" key="5">
    <source>
        <dbReference type="RefSeq" id="XP_013412409.1"/>
    </source>
</evidence>
<keyword evidence="1" id="KW-0732">Signal</keyword>
<feature type="domain" description="Apple" evidence="2">
    <location>
        <begin position="61"/>
        <end position="104"/>
    </location>
</feature>
<dbReference type="Proteomes" id="UP000085678">
    <property type="component" value="Unplaced"/>
</dbReference>
<dbReference type="Pfam" id="PF00024">
    <property type="entry name" value="PAN_1"/>
    <property type="match status" value="1"/>
</dbReference>
<evidence type="ECO:0000256" key="1">
    <source>
        <dbReference type="SAM" id="SignalP"/>
    </source>
</evidence>
<sequence>MKMGCEIIVIVASLLLSSLSFVTATETVDICSTNLADGNKYNVSFVSADYEPAFSMDAVESRSNLECILICKRQSRCRSAYYDKGNKTCHLVDVSQSTTGYTTASAEAAGCVTNVAPSIVDLNFESTFSECSASPCAVAGTCRGDCVNSEAVCIGDGTDCDEVPLSNVYQWSTTSAWGTDSGQLFTISYTKNSATTGLYLQWVGTLRSAYNCGGCAAQYYFTIDNAECSNPYAIDWSEYHPSGRDFLKIANFFGICYGIGAGSKTIGFNVRHVSGSGDHYAGWNARSRVIIAEVEGTPGTTTCDSLTAFNLQHFATDYYAGTRSENAHWTNSYVKRASDTSLRLRFSGNLYEHGNGYCSRWYFKFNGAECSNPGTLEFIFYLHGDTGANTHRGYSFNGICHGLSAGTISITLHVGACRSGHGVNNPHTGWNMKTHLMVEETRLGQDISAIVSNDGSLVRLAVFNRVQSYWHHINDHDDVDSNIASISYTKKSAISSLHVVWSINSRVYHDAQCSRWFVTFNGAECSDPGNIESVIYEDDVSGNSHSDWYQPNMIEGICHGLSAGSISVNLAVGYCGGYGAGDAHSGWQSGTFAMVEEVFMGA</sequence>
<gene>
    <name evidence="5" type="primary">LOC106175114</name>
</gene>
<dbReference type="SUPFAM" id="SSF57414">
    <property type="entry name" value="Hairpin loop containing domain-like"/>
    <property type="match status" value="1"/>
</dbReference>
<dbReference type="OrthoDB" id="5985978at2759"/>
<feature type="domain" description="CTHRC1 C-terminal" evidence="3">
    <location>
        <begin position="169"/>
        <end position="291"/>
    </location>
</feature>
<evidence type="ECO:0000259" key="2">
    <source>
        <dbReference type="Pfam" id="PF00024"/>
    </source>
</evidence>
<feature type="domain" description="CTHRC1 C-terminal" evidence="3">
    <location>
        <begin position="464"/>
        <end position="590"/>
    </location>
</feature>
<dbReference type="KEGG" id="lak:106175114"/>
<dbReference type="Pfam" id="PF25815">
    <property type="entry name" value="CTHRC1_C"/>
    <property type="match status" value="3"/>
</dbReference>
<proteinExistence type="predicted"/>
<name>A0A1S3JR04_LINAN</name>
<feature type="domain" description="CTHRC1 C-terminal" evidence="3">
    <location>
        <begin position="331"/>
        <end position="437"/>
    </location>
</feature>
<dbReference type="InterPro" id="IPR003609">
    <property type="entry name" value="Pan_app"/>
</dbReference>
<organism evidence="4 5">
    <name type="scientific">Lingula anatina</name>
    <name type="common">Brachiopod</name>
    <name type="synonym">Lingula unguis</name>
    <dbReference type="NCBI Taxonomy" id="7574"/>
    <lineage>
        <taxon>Eukaryota</taxon>
        <taxon>Metazoa</taxon>
        <taxon>Spiralia</taxon>
        <taxon>Lophotrochozoa</taxon>
        <taxon>Brachiopoda</taxon>
        <taxon>Linguliformea</taxon>
        <taxon>Lingulata</taxon>
        <taxon>Lingulida</taxon>
        <taxon>Linguloidea</taxon>
        <taxon>Lingulidae</taxon>
        <taxon>Lingula</taxon>
    </lineage>
</organism>
<dbReference type="RefSeq" id="XP_013412409.1">
    <property type="nucleotide sequence ID" value="XM_013556955.1"/>
</dbReference>
<feature type="chain" id="PRO_5010233707" evidence="1">
    <location>
        <begin position="25"/>
        <end position="602"/>
    </location>
</feature>
<dbReference type="AlphaFoldDB" id="A0A1S3JR04"/>
<dbReference type="InterPro" id="IPR057873">
    <property type="entry name" value="CTHRC1_C"/>
</dbReference>
<protein>
    <submittedName>
        <fullName evidence="5">Uncharacterized protein LOC106175114</fullName>
    </submittedName>
</protein>
<accession>A0A1S3JR04</accession>
<dbReference type="GeneID" id="106175114"/>
<keyword evidence="4" id="KW-1185">Reference proteome</keyword>
<dbReference type="InParanoid" id="A0A1S3JR04"/>